<dbReference type="EMBL" id="JAXCGZ010013601">
    <property type="protein sequence ID" value="KAK7072216.1"/>
    <property type="molecule type" value="Genomic_DNA"/>
</dbReference>
<feature type="non-terminal residue" evidence="2">
    <location>
        <position position="104"/>
    </location>
</feature>
<proteinExistence type="predicted"/>
<dbReference type="AlphaFoldDB" id="A0AAN8ZXC8"/>
<accession>A0AAN8ZXC8</accession>
<reference evidence="2 3" key="1">
    <citation type="submission" date="2023-11" db="EMBL/GenBank/DDBJ databases">
        <title>Halocaridina rubra genome assembly.</title>
        <authorList>
            <person name="Smith C."/>
        </authorList>
    </citation>
    <scope>NUCLEOTIDE SEQUENCE [LARGE SCALE GENOMIC DNA]</scope>
    <source>
        <strain evidence="2">EP-1</strain>
        <tissue evidence="2">Whole</tissue>
    </source>
</reference>
<dbReference type="Proteomes" id="UP001381693">
    <property type="component" value="Unassembled WGS sequence"/>
</dbReference>
<evidence type="ECO:0000313" key="3">
    <source>
        <dbReference type="Proteomes" id="UP001381693"/>
    </source>
</evidence>
<keyword evidence="3" id="KW-1185">Reference proteome</keyword>
<evidence type="ECO:0000256" key="1">
    <source>
        <dbReference type="SAM" id="MobiDB-lite"/>
    </source>
</evidence>
<comment type="caution">
    <text evidence="2">The sequence shown here is derived from an EMBL/GenBank/DDBJ whole genome shotgun (WGS) entry which is preliminary data.</text>
</comment>
<feature type="region of interest" description="Disordered" evidence="1">
    <location>
        <begin position="1"/>
        <end position="67"/>
    </location>
</feature>
<evidence type="ECO:0000313" key="2">
    <source>
        <dbReference type="EMBL" id="KAK7072216.1"/>
    </source>
</evidence>
<protein>
    <submittedName>
        <fullName evidence="2">Uncharacterized protein</fullName>
    </submittedName>
</protein>
<name>A0AAN8ZXC8_HALRR</name>
<gene>
    <name evidence="2" type="ORF">SK128_026871</name>
</gene>
<sequence>MLQHIQDDSEPSGKQSAEVERKTSVANTAVHLPSRKPQLPAAIQRSGSDPVESDGSGLADNPDMDMSKFNLMTQPLHMSVHLEYKQDKSLSSASVSCSNSHKVL</sequence>
<organism evidence="2 3">
    <name type="scientific">Halocaridina rubra</name>
    <name type="common">Hawaiian red shrimp</name>
    <dbReference type="NCBI Taxonomy" id="373956"/>
    <lineage>
        <taxon>Eukaryota</taxon>
        <taxon>Metazoa</taxon>
        <taxon>Ecdysozoa</taxon>
        <taxon>Arthropoda</taxon>
        <taxon>Crustacea</taxon>
        <taxon>Multicrustacea</taxon>
        <taxon>Malacostraca</taxon>
        <taxon>Eumalacostraca</taxon>
        <taxon>Eucarida</taxon>
        <taxon>Decapoda</taxon>
        <taxon>Pleocyemata</taxon>
        <taxon>Caridea</taxon>
        <taxon>Atyoidea</taxon>
        <taxon>Atyidae</taxon>
        <taxon>Halocaridina</taxon>
    </lineage>
</organism>